<dbReference type="EMBL" id="CP108223">
    <property type="protein sequence ID" value="WTT23893.1"/>
    <property type="molecule type" value="Genomic_DNA"/>
</dbReference>
<gene>
    <name evidence="1" type="ORF">OHA22_51040</name>
</gene>
<organism evidence="1">
    <name type="scientific">Streptomyces sp. NBC_00093</name>
    <dbReference type="NCBI Taxonomy" id="2975649"/>
    <lineage>
        <taxon>Bacteria</taxon>
        <taxon>Bacillati</taxon>
        <taxon>Actinomycetota</taxon>
        <taxon>Actinomycetes</taxon>
        <taxon>Kitasatosporales</taxon>
        <taxon>Streptomycetaceae</taxon>
        <taxon>Streptomyces</taxon>
    </lineage>
</organism>
<protein>
    <recommendedName>
        <fullName evidence="2">Transcriptional regulator</fullName>
    </recommendedName>
</protein>
<evidence type="ECO:0000313" key="1">
    <source>
        <dbReference type="EMBL" id="WTT23893.1"/>
    </source>
</evidence>
<accession>A0AAU2AJW7</accession>
<sequence>MKGGEALIMELNRIVYQSGISSPATSRRGMNARLRYLNSAAGRAELKAQGVSERALKSWMKGKATPSRENRERIDGAYWTRRRENLIRSGWLKRHLENNGAGRRMEIYPVDQSRVVEGRSRPNVTERSVTVPRHVWGDLVDAWADQDDGLMDEIWEDIISDLDSDWTAYSYVSSVGIGA</sequence>
<proteinExistence type="predicted"/>
<reference evidence="1" key="1">
    <citation type="submission" date="2022-10" db="EMBL/GenBank/DDBJ databases">
        <title>The complete genomes of actinobacterial strains from the NBC collection.</title>
        <authorList>
            <person name="Joergensen T.S."/>
            <person name="Alvarez Arevalo M."/>
            <person name="Sterndorff E.B."/>
            <person name="Faurdal D."/>
            <person name="Vuksanovic O."/>
            <person name="Mourched A.-S."/>
            <person name="Charusanti P."/>
            <person name="Shaw S."/>
            <person name="Blin K."/>
            <person name="Weber T."/>
        </authorList>
    </citation>
    <scope>NUCLEOTIDE SEQUENCE</scope>
    <source>
        <strain evidence="1">NBC_00093</strain>
    </source>
</reference>
<dbReference type="AlphaFoldDB" id="A0AAU2AJW7"/>
<name>A0AAU2AJW7_9ACTN</name>
<evidence type="ECO:0008006" key="2">
    <source>
        <dbReference type="Google" id="ProtNLM"/>
    </source>
</evidence>